<reference evidence="16" key="1">
    <citation type="journal article" date="2014" name="Int. J. Syst. Evol. Microbiol.">
        <title>Complete genome sequence of Corynebacterium casei LMG S-19264T (=DSM 44701T), isolated from a smear-ripened cheese.</title>
        <authorList>
            <consortium name="US DOE Joint Genome Institute (JGI-PGF)"/>
            <person name="Walter F."/>
            <person name="Albersmeier A."/>
            <person name="Kalinowski J."/>
            <person name="Ruckert C."/>
        </authorList>
    </citation>
    <scope>NUCLEOTIDE SEQUENCE</scope>
    <source>
        <strain evidence="16">CGMCC 4.7308</strain>
    </source>
</reference>
<dbReference type="GO" id="GO:0005737">
    <property type="term" value="C:cytoplasm"/>
    <property type="evidence" value="ECO:0007669"/>
    <property type="project" value="UniProtKB-SubCell"/>
</dbReference>
<keyword evidence="5 13" id="KW-0963">Cytoplasm</keyword>
<keyword evidence="8 13" id="KW-0235">DNA replication</keyword>
<evidence type="ECO:0000256" key="7">
    <source>
        <dbReference type="ARBA" id="ARBA00022695"/>
    </source>
</evidence>
<evidence type="ECO:0000256" key="14">
    <source>
        <dbReference type="SAM" id="MobiDB-lite"/>
    </source>
</evidence>
<evidence type="ECO:0000256" key="6">
    <source>
        <dbReference type="ARBA" id="ARBA00022679"/>
    </source>
</evidence>
<comment type="function">
    <text evidence="13">DNA polymerase involved in damage-induced mutagenesis and translesion synthesis (TLS). It is not the major replicative DNA polymerase.</text>
</comment>
<protein>
    <recommendedName>
        <fullName evidence="4 13">Error-prone DNA polymerase</fullName>
        <ecNumber evidence="3 13">2.7.7.7</ecNumber>
    </recommendedName>
</protein>
<keyword evidence="17" id="KW-1185">Reference proteome</keyword>
<dbReference type="Gene3D" id="3.20.20.140">
    <property type="entry name" value="Metal-dependent hydrolases"/>
    <property type="match status" value="1"/>
</dbReference>
<comment type="caution">
    <text evidence="16">The sequence shown here is derived from an EMBL/GenBank/DDBJ whole genome shotgun (WGS) entry which is preliminary data.</text>
</comment>
<evidence type="ECO:0000256" key="3">
    <source>
        <dbReference type="ARBA" id="ARBA00012417"/>
    </source>
</evidence>
<dbReference type="AlphaFoldDB" id="A0A917T6Z3"/>
<evidence type="ECO:0000256" key="11">
    <source>
        <dbReference type="ARBA" id="ARBA00023204"/>
    </source>
</evidence>
<evidence type="ECO:0000256" key="4">
    <source>
        <dbReference type="ARBA" id="ARBA00017273"/>
    </source>
</evidence>
<evidence type="ECO:0000256" key="9">
    <source>
        <dbReference type="ARBA" id="ARBA00022763"/>
    </source>
</evidence>
<dbReference type="PANTHER" id="PTHR32294">
    <property type="entry name" value="DNA POLYMERASE III SUBUNIT ALPHA"/>
    <property type="match status" value="1"/>
</dbReference>
<dbReference type="InterPro" id="IPR023073">
    <property type="entry name" value="DnaE2"/>
</dbReference>
<dbReference type="PANTHER" id="PTHR32294:SF4">
    <property type="entry name" value="ERROR-PRONE DNA POLYMERASE"/>
    <property type="match status" value="1"/>
</dbReference>
<dbReference type="GO" id="GO:0003676">
    <property type="term" value="F:nucleic acid binding"/>
    <property type="evidence" value="ECO:0007669"/>
    <property type="project" value="InterPro"/>
</dbReference>
<name>A0A917T6Z3_9ACTN</name>
<comment type="subcellular location">
    <subcellularLocation>
        <location evidence="1 13">Cytoplasm</location>
    </subcellularLocation>
</comment>
<comment type="similarity">
    <text evidence="2 13">Belongs to the DNA polymerase type-C family. DnaE2 subfamily.</text>
</comment>
<dbReference type="InterPro" id="IPR004805">
    <property type="entry name" value="DnaE2/DnaE/PolC"/>
</dbReference>
<dbReference type="Pfam" id="PF07733">
    <property type="entry name" value="DNA_pol3_alpha"/>
    <property type="match status" value="1"/>
</dbReference>
<dbReference type="RefSeq" id="WP_188943805.1">
    <property type="nucleotide sequence ID" value="NZ_BMNA01000010.1"/>
</dbReference>
<dbReference type="Pfam" id="PF02811">
    <property type="entry name" value="PHP"/>
    <property type="match status" value="1"/>
</dbReference>
<keyword evidence="6 13" id="KW-0808">Transferase</keyword>
<dbReference type="GO" id="GO:0008408">
    <property type="term" value="F:3'-5' exonuclease activity"/>
    <property type="evidence" value="ECO:0007669"/>
    <property type="project" value="InterPro"/>
</dbReference>
<dbReference type="Pfam" id="PF14579">
    <property type="entry name" value="HHH_6"/>
    <property type="match status" value="1"/>
</dbReference>
<sequence>MAWSNPPVPWGELERALSGRQPLPGRGPDEVLARRQRAAEAAESLAARRAVRAADAGPVPYTELHCHSAFSFLDGASTPEQLVAEALRLGLEGLALTDHDGFYGVVRFAEAAAGTGLRTLYGVELSLGLTEPQLGVPDPAGEHLLVLARGQEGYRRLAGEITRAQLAGGEKGRPVYRPADLAAAAGDEWLVLTGCRKGRVRRALSRTGADGARTEIRGLVELFGRDNVAVELTGHRAPTDDEDNDVLAALADELRLPVVATTGAHYAAPELARLGMAMAAVRARRSLDEADPYLPAGPGAHLRSGAEMAALYRRHPRAVETAAAIGRECAFDLMLVAPQLPPYPVPPGRDENSHLRALALAGAAHRYGRPEDNPAAYRQIERELAIIAELDFPGYFLIVHDIVDFCRRADILCQGRGSAANSAVCYALGITAVDAVEYGLLFERFLAPERDGPPDIDVDIESDRREEVIQYVYHRYGRERAAQVANVNTFRPKMAVRDMAKAFGHSPGQQDAFSKQLDGWTPLAHQLREMEQHREAAGDGDAGTGSRLLEHEIPVEVLDLAGQVQDFPRHLAIHSGGMVICDRPVGEVCPVEWARMENRSVLQWDKDDCAAIGLVKFDLLGLGMLSALHYAVDLVREHEGVEIEFHKLDLEEPAVYEMLRRADSVGVFQVESRAQMATLPRLKPRTFYDLVVEVALIRPGPIQGGSVHPYIRRRNGEEPVVYDHPVMERSLAKTLGIPLFQEQLMQLAVDVAGFDAGEADQLRRAMGAKRSGAKMAKLKERLYTGMAENHGITGTVADRIYERLLAFANFGFAESHALSFAALVFYSSWIKLHHPAAFTAALLRAQPMGFYSPQSLVADARRHGVTVRRPDVNRSLAAATLEPGPDGRPAIRLGLAGVRTIGDELAERIVAARPPEGYADIDQLTRAVTLTVAQAEALATSGALDPVVTGHERPGDPAAGRAGRDRRQALWAAGAAAGDRAGTLPGSTVGLQAPPLPGMSEIELTVADIWATGISPEAYPTEFSRDHLAAMGVRTVAELAEDVPHGTRVLVAGIVTHRQRPATASGIIFINLEDETGMANIVCSNGFWARNRRVARGAGALLVRGRLERAGGAFSVLADRIAPIQLVATTPSRDFR</sequence>
<dbReference type="Gene3D" id="1.10.150.870">
    <property type="match status" value="1"/>
</dbReference>
<dbReference type="InterPro" id="IPR011708">
    <property type="entry name" value="DNA_pol3_alpha_NTPase_dom"/>
</dbReference>
<keyword evidence="9 13" id="KW-0227">DNA damage</keyword>
<feature type="domain" description="Polymerase/histidinol phosphatase N-terminal" evidence="15">
    <location>
        <begin position="62"/>
        <end position="129"/>
    </location>
</feature>
<evidence type="ECO:0000256" key="8">
    <source>
        <dbReference type="ARBA" id="ARBA00022705"/>
    </source>
</evidence>
<dbReference type="Proteomes" id="UP000655208">
    <property type="component" value="Unassembled WGS sequence"/>
</dbReference>
<comment type="catalytic activity">
    <reaction evidence="12 13">
        <text>DNA(n) + a 2'-deoxyribonucleoside 5'-triphosphate = DNA(n+1) + diphosphate</text>
        <dbReference type="Rhea" id="RHEA:22508"/>
        <dbReference type="Rhea" id="RHEA-COMP:17339"/>
        <dbReference type="Rhea" id="RHEA-COMP:17340"/>
        <dbReference type="ChEBI" id="CHEBI:33019"/>
        <dbReference type="ChEBI" id="CHEBI:61560"/>
        <dbReference type="ChEBI" id="CHEBI:173112"/>
        <dbReference type="EC" id="2.7.7.7"/>
    </reaction>
</comment>
<dbReference type="SUPFAM" id="SSF89550">
    <property type="entry name" value="PHP domain-like"/>
    <property type="match status" value="1"/>
</dbReference>
<dbReference type="Pfam" id="PF01336">
    <property type="entry name" value="tRNA_anti-codon"/>
    <property type="match status" value="1"/>
</dbReference>
<evidence type="ECO:0000256" key="12">
    <source>
        <dbReference type="ARBA" id="ARBA00049244"/>
    </source>
</evidence>
<dbReference type="InterPro" id="IPR040982">
    <property type="entry name" value="DNA_pol3_finger"/>
</dbReference>
<dbReference type="Pfam" id="PF17657">
    <property type="entry name" value="DNA_pol3_finger"/>
    <property type="match status" value="1"/>
</dbReference>
<keyword evidence="7 13" id="KW-0548">Nucleotidyltransferase</keyword>
<organism evidence="16 17">
    <name type="scientific">Nakamurella endophytica</name>
    <dbReference type="NCBI Taxonomy" id="1748367"/>
    <lineage>
        <taxon>Bacteria</taxon>
        <taxon>Bacillati</taxon>
        <taxon>Actinomycetota</taxon>
        <taxon>Actinomycetes</taxon>
        <taxon>Nakamurellales</taxon>
        <taxon>Nakamurellaceae</taxon>
        <taxon>Nakamurella</taxon>
    </lineage>
</organism>
<dbReference type="GO" id="GO:0003887">
    <property type="term" value="F:DNA-directed DNA polymerase activity"/>
    <property type="evidence" value="ECO:0007669"/>
    <property type="project" value="UniProtKB-UniRule"/>
</dbReference>
<dbReference type="InterPro" id="IPR004365">
    <property type="entry name" value="NA-bd_OB_tRNA"/>
</dbReference>
<accession>A0A917T6Z3</accession>
<reference evidence="16" key="2">
    <citation type="submission" date="2020-09" db="EMBL/GenBank/DDBJ databases">
        <authorList>
            <person name="Sun Q."/>
            <person name="Zhou Y."/>
        </authorList>
    </citation>
    <scope>NUCLEOTIDE SEQUENCE</scope>
    <source>
        <strain evidence="16">CGMCC 4.7308</strain>
    </source>
</reference>
<gene>
    <name evidence="13 16" type="primary">dnaE2</name>
    <name evidence="16" type="ORF">GCM10011594_35110</name>
</gene>
<evidence type="ECO:0000313" key="17">
    <source>
        <dbReference type="Proteomes" id="UP000655208"/>
    </source>
</evidence>
<proteinExistence type="inferred from homology"/>
<evidence type="ECO:0000313" key="16">
    <source>
        <dbReference type="EMBL" id="GGM12221.1"/>
    </source>
</evidence>
<dbReference type="HAMAP" id="MF_01902">
    <property type="entry name" value="DNApol_error_prone"/>
    <property type="match status" value="1"/>
</dbReference>
<dbReference type="InterPro" id="IPR016195">
    <property type="entry name" value="Pol/histidinol_Pase-like"/>
</dbReference>
<keyword evidence="10 13" id="KW-0239">DNA-directed DNA polymerase</keyword>
<evidence type="ECO:0000256" key="13">
    <source>
        <dbReference type="HAMAP-Rule" id="MF_01902"/>
    </source>
</evidence>
<dbReference type="CDD" id="cd04485">
    <property type="entry name" value="DnaE_OBF"/>
    <property type="match status" value="1"/>
</dbReference>
<feature type="region of interest" description="Disordered" evidence="14">
    <location>
        <begin position="946"/>
        <end position="966"/>
    </location>
</feature>
<dbReference type="NCBIfam" id="NF004225">
    <property type="entry name" value="PRK05672.1"/>
    <property type="match status" value="1"/>
</dbReference>
<dbReference type="InterPro" id="IPR029460">
    <property type="entry name" value="DNAPol_HHH"/>
</dbReference>
<keyword evidence="11 13" id="KW-0234">DNA repair</keyword>
<dbReference type="EMBL" id="BMNA01000010">
    <property type="protein sequence ID" value="GGM12221.1"/>
    <property type="molecule type" value="Genomic_DNA"/>
</dbReference>
<evidence type="ECO:0000256" key="10">
    <source>
        <dbReference type="ARBA" id="ARBA00022932"/>
    </source>
</evidence>
<dbReference type="InterPro" id="IPR004013">
    <property type="entry name" value="PHP_dom"/>
</dbReference>
<evidence type="ECO:0000259" key="15">
    <source>
        <dbReference type="SMART" id="SM00481"/>
    </source>
</evidence>
<evidence type="ECO:0000256" key="1">
    <source>
        <dbReference type="ARBA" id="ARBA00004496"/>
    </source>
</evidence>
<dbReference type="NCBIfam" id="TIGR00594">
    <property type="entry name" value="polc"/>
    <property type="match status" value="1"/>
</dbReference>
<dbReference type="EC" id="2.7.7.7" evidence="3 13"/>
<dbReference type="InterPro" id="IPR003141">
    <property type="entry name" value="Pol/His_phosphatase_N"/>
</dbReference>
<dbReference type="GO" id="GO:0006260">
    <property type="term" value="P:DNA replication"/>
    <property type="evidence" value="ECO:0007669"/>
    <property type="project" value="UniProtKB-KW"/>
</dbReference>
<evidence type="ECO:0000256" key="2">
    <source>
        <dbReference type="ARBA" id="ARBA00007391"/>
    </source>
</evidence>
<dbReference type="SMART" id="SM00481">
    <property type="entry name" value="POLIIIAc"/>
    <property type="match status" value="1"/>
</dbReference>
<evidence type="ECO:0000256" key="5">
    <source>
        <dbReference type="ARBA" id="ARBA00022490"/>
    </source>
</evidence>
<dbReference type="GO" id="GO:0006281">
    <property type="term" value="P:DNA repair"/>
    <property type="evidence" value="ECO:0007669"/>
    <property type="project" value="UniProtKB-UniRule"/>
</dbReference>